<dbReference type="SUPFAM" id="SSF50182">
    <property type="entry name" value="Sm-like ribonucleoproteins"/>
    <property type="match status" value="1"/>
</dbReference>
<dbReference type="GeneID" id="116562037"/>
<keyword evidence="5 11" id="KW-0507">mRNA processing</keyword>
<evidence type="ECO:0000256" key="3">
    <source>
        <dbReference type="ARBA" id="ARBA00022490"/>
    </source>
</evidence>
<dbReference type="GO" id="GO:0005730">
    <property type="term" value="C:nucleolus"/>
    <property type="evidence" value="ECO:0007669"/>
    <property type="project" value="TreeGrafter"/>
</dbReference>
<gene>
    <name evidence="14" type="primary">LOC116562037</name>
</gene>
<dbReference type="SMART" id="SM00651">
    <property type="entry name" value="Sm"/>
    <property type="match status" value="1"/>
</dbReference>
<evidence type="ECO:0000256" key="7">
    <source>
        <dbReference type="ARBA" id="ARBA00022728"/>
    </source>
</evidence>
<evidence type="ECO:0000256" key="8">
    <source>
        <dbReference type="ARBA" id="ARBA00022884"/>
    </source>
</evidence>
<dbReference type="InterPro" id="IPR001163">
    <property type="entry name" value="Sm_dom_euk/arc"/>
</dbReference>
<evidence type="ECO:0000256" key="9">
    <source>
        <dbReference type="ARBA" id="ARBA00023187"/>
    </source>
</evidence>
<dbReference type="GO" id="GO:0046540">
    <property type="term" value="C:U4/U6 x U5 tri-snRNP complex"/>
    <property type="evidence" value="ECO:0007669"/>
    <property type="project" value="TreeGrafter"/>
</dbReference>
<comment type="subcellular location">
    <subcellularLocation>
        <location evidence="1">Cytoplasm</location>
    </subcellularLocation>
    <subcellularLocation>
        <location evidence="11">Nucleus</location>
    </subcellularLocation>
</comment>
<dbReference type="GO" id="GO:0005681">
    <property type="term" value="C:spliceosomal complex"/>
    <property type="evidence" value="ECO:0007669"/>
    <property type="project" value="UniProtKB-KW"/>
</dbReference>
<feature type="domain" description="Sm" evidence="12">
    <location>
        <begin position="10"/>
        <end position="75"/>
    </location>
</feature>
<dbReference type="PANTHER" id="PTHR11021:SF1">
    <property type="entry name" value="U6 SNRNA-ASSOCIATED SM-LIKE PROTEIN LSM6"/>
    <property type="match status" value="1"/>
</dbReference>
<keyword evidence="4" id="KW-0698">rRNA processing</keyword>
<evidence type="ECO:0000259" key="12">
    <source>
        <dbReference type="SMART" id="SM00651"/>
    </source>
</evidence>
<evidence type="ECO:0000256" key="2">
    <source>
        <dbReference type="ARBA" id="ARBA00007927"/>
    </source>
</evidence>
<reference evidence="14" key="1">
    <citation type="submission" date="2025-08" db="UniProtKB">
        <authorList>
            <consortium name="RefSeq"/>
        </authorList>
    </citation>
    <scope>IDENTIFICATION</scope>
    <source>
        <tissue evidence="14">Blood</tissue>
    </source>
</reference>
<dbReference type="PANTHER" id="PTHR11021">
    <property type="entry name" value="SMALL NUCLEAR RIBONUCLEOPROTEIN F SNRNP-F"/>
    <property type="match status" value="1"/>
</dbReference>
<evidence type="ECO:0000256" key="11">
    <source>
        <dbReference type="PIRNR" id="PIRNR006609"/>
    </source>
</evidence>
<evidence type="ECO:0000256" key="10">
    <source>
        <dbReference type="ARBA" id="ARBA00023274"/>
    </source>
</evidence>
<keyword evidence="11" id="KW-0539">Nucleus</keyword>
<dbReference type="Pfam" id="PF01423">
    <property type="entry name" value="LSM"/>
    <property type="match status" value="1"/>
</dbReference>
<dbReference type="InterPro" id="IPR010920">
    <property type="entry name" value="LSM_dom_sf"/>
</dbReference>
<sequence length="77" mass="8966">MSLQKQTPSDFLKQIIRRPVVVKINSRIDYRGSWLAQNGYINIALESTEEYVNGPLKNKYGDAFIQGKYVTTQKRRM</sequence>
<dbReference type="GO" id="GO:0005732">
    <property type="term" value="C:sno(s)RNA-containing ribonucleoprotein complex"/>
    <property type="evidence" value="ECO:0007669"/>
    <property type="project" value="TreeGrafter"/>
</dbReference>
<proteinExistence type="inferred from homology"/>
<evidence type="ECO:0000313" key="13">
    <source>
        <dbReference type="Proteomes" id="UP000504640"/>
    </source>
</evidence>
<dbReference type="GO" id="GO:0000932">
    <property type="term" value="C:P-body"/>
    <property type="evidence" value="ECO:0007669"/>
    <property type="project" value="TreeGrafter"/>
</dbReference>
<evidence type="ECO:0000256" key="1">
    <source>
        <dbReference type="ARBA" id="ARBA00004496"/>
    </source>
</evidence>
<dbReference type="AlphaFoldDB" id="A0A6J3J6L4"/>
<evidence type="ECO:0000256" key="4">
    <source>
        <dbReference type="ARBA" id="ARBA00022552"/>
    </source>
</evidence>
<keyword evidence="9 11" id="KW-0508">mRNA splicing</keyword>
<keyword evidence="6" id="KW-0819">tRNA processing</keyword>
<dbReference type="GO" id="GO:0003723">
    <property type="term" value="F:RNA binding"/>
    <property type="evidence" value="ECO:0007669"/>
    <property type="project" value="UniProtKB-UniRule"/>
</dbReference>
<dbReference type="Proteomes" id="UP000504640">
    <property type="component" value="Unplaced"/>
</dbReference>
<evidence type="ECO:0000256" key="5">
    <source>
        <dbReference type="ARBA" id="ARBA00022664"/>
    </source>
</evidence>
<evidence type="ECO:0000256" key="6">
    <source>
        <dbReference type="ARBA" id="ARBA00022694"/>
    </source>
</evidence>
<keyword evidence="10 11" id="KW-0687">Ribonucleoprotein</keyword>
<keyword evidence="7 11" id="KW-0747">Spliceosome</keyword>
<dbReference type="RefSeq" id="XP_032150040.1">
    <property type="nucleotide sequence ID" value="XM_032294149.1"/>
</dbReference>
<dbReference type="Gene3D" id="2.30.30.100">
    <property type="match status" value="1"/>
</dbReference>
<name>A0A6J3J6L4_SAPAP</name>
<keyword evidence="8 11" id="KW-0694">RNA-binding</keyword>
<dbReference type="InterPro" id="IPR016487">
    <property type="entry name" value="Lsm6/sSmF"/>
</dbReference>
<evidence type="ECO:0000313" key="14">
    <source>
        <dbReference type="RefSeq" id="XP_032150040.1"/>
    </source>
</evidence>
<organism evidence="13 14">
    <name type="scientific">Sapajus apella</name>
    <name type="common">Brown-capped capuchin</name>
    <name type="synonym">Cebus apella</name>
    <dbReference type="NCBI Taxonomy" id="9515"/>
    <lineage>
        <taxon>Eukaryota</taxon>
        <taxon>Metazoa</taxon>
        <taxon>Chordata</taxon>
        <taxon>Craniata</taxon>
        <taxon>Vertebrata</taxon>
        <taxon>Euteleostomi</taxon>
        <taxon>Mammalia</taxon>
        <taxon>Eutheria</taxon>
        <taxon>Euarchontoglires</taxon>
        <taxon>Primates</taxon>
        <taxon>Haplorrhini</taxon>
        <taxon>Platyrrhini</taxon>
        <taxon>Cebidae</taxon>
        <taxon>Cebinae</taxon>
        <taxon>Sapajus</taxon>
    </lineage>
</organism>
<dbReference type="GO" id="GO:0008033">
    <property type="term" value="P:tRNA processing"/>
    <property type="evidence" value="ECO:0007669"/>
    <property type="project" value="UniProtKB-KW"/>
</dbReference>
<comment type="similarity">
    <text evidence="2 11">Belongs to the snRNP Sm proteins family. SmF/LSm6 subfamily.</text>
</comment>
<dbReference type="GO" id="GO:0000398">
    <property type="term" value="P:mRNA splicing, via spliceosome"/>
    <property type="evidence" value="ECO:0007669"/>
    <property type="project" value="InterPro"/>
</dbReference>
<keyword evidence="13" id="KW-1185">Reference proteome</keyword>
<dbReference type="GO" id="GO:0005688">
    <property type="term" value="C:U6 snRNP"/>
    <property type="evidence" value="ECO:0007669"/>
    <property type="project" value="TreeGrafter"/>
</dbReference>
<keyword evidence="3" id="KW-0963">Cytoplasm</keyword>
<protein>
    <submittedName>
        <fullName evidence="14">U6 snRNA-associated Sm-like protein LSm6</fullName>
    </submittedName>
</protein>
<dbReference type="GO" id="GO:0030490">
    <property type="term" value="P:maturation of SSU-rRNA"/>
    <property type="evidence" value="ECO:0007669"/>
    <property type="project" value="TreeGrafter"/>
</dbReference>
<accession>A0A6J3J6L4</accession>